<proteinExistence type="predicted"/>
<dbReference type="GO" id="GO:0005509">
    <property type="term" value="F:calcium ion binding"/>
    <property type="evidence" value="ECO:0007669"/>
    <property type="project" value="InterPro"/>
</dbReference>
<dbReference type="PANTHER" id="PTHR11216:SF170">
    <property type="entry name" value="DYNAMIN ASSOCIATED PROTEIN 160, ISOFORM D"/>
    <property type="match status" value="1"/>
</dbReference>
<dbReference type="EMBL" id="JARIHO010000006">
    <property type="protein sequence ID" value="KAJ7359906.1"/>
    <property type="molecule type" value="Genomic_DNA"/>
</dbReference>
<dbReference type="SUPFAM" id="SSF47473">
    <property type="entry name" value="EF-hand"/>
    <property type="match status" value="1"/>
</dbReference>
<keyword evidence="1" id="KW-0106">Calcium</keyword>
<keyword evidence="6" id="KW-1185">Reference proteome</keyword>
<gene>
    <name evidence="5" type="ORF">DFH08DRAFT_1039238</name>
</gene>
<dbReference type="GO" id="GO:0005886">
    <property type="term" value="C:plasma membrane"/>
    <property type="evidence" value="ECO:0007669"/>
    <property type="project" value="TreeGrafter"/>
</dbReference>
<evidence type="ECO:0000313" key="6">
    <source>
        <dbReference type="Proteomes" id="UP001218218"/>
    </source>
</evidence>
<dbReference type="AlphaFoldDB" id="A0AAD7AJ47"/>
<organism evidence="5 6">
    <name type="scientific">Mycena albidolilacea</name>
    <dbReference type="NCBI Taxonomy" id="1033008"/>
    <lineage>
        <taxon>Eukaryota</taxon>
        <taxon>Fungi</taxon>
        <taxon>Dikarya</taxon>
        <taxon>Basidiomycota</taxon>
        <taxon>Agaricomycotina</taxon>
        <taxon>Agaricomycetes</taxon>
        <taxon>Agaricomycetidae</taxon>
        <taxon>Agaricales</taxon>
        <taxon>Marasmiineae</taxon>
        <taxon>Mycenaceae</taxon>
        <taxon>Mycena</taxon>
    </lineage>
</organism>
<dbReference type="InterPro" id="IPR000261">
    <property type="entry name" value="EH_dom"/>
</dbReference>
<evidence type="ECO:0000259" key="3">
    <source>
        <dbReference type="PROSITE" id="PS50031"/>
    </source>
</evidence>
<sequence length="204" mass="22406">MAFRGGRVDAIGFDSPGVPEPQQDLVDSCGHSFSGVQLDVFPDVPELNDPTNTQSVQHFDSTNVHPDNNMRVISCVECRIVVMLVQSNRNPLVVGLQPAWDVTPAEKAGDSDRWFNSLDHQQRGFIQDDIAVPFMLDHKLSGKDLALIWDLADMNSDGKLTRDEFAIELCLDQKKRNGVPIPTSLVQSLIPPSTRGPNSEGNAS</sequence>
<protein>
    <submittedName>
        <fullName evidence="5">Uncharacterized protein</fullName>
    </submittedName>
</protein>
<reference evidence="5" key="1">
    <citation type="submission" date="2023-03" db="EMBL/GenBank/DDBJ databases">
        <title>Massive genome expansion in bonnet fungi (Mycena s.s.) driven by repeated elements and novel gene families across ecological guilds.</title>
        <authorList>
            <consortium name="Lawrence Berkeley National Laboratory"/>
            <person name="Harder C.B."/>
            <person name="Miyauchi S."/>
            <person name="Viragh M."/>
            <person name="Kuo A."/>
            <person name="Thoen E."/>
            <person name="Andreopoulos B."/>
            <person name="Lu D."/>
            <person name="Skrede I."/>
            <person name="Drula E."/>
            <person name="Henrissat B."/>
            <person name="Morin E."/>
            <person name="Kohler A."/>
            <person name="Barry K."/>
            <person name="LaButti K."/>
            <person name="Morin E."/>
            <person name="Salamov A."/>
            <person name="Lipzen A."/>
            <person name="Mereny Z."/>
            <person name="Hegedus B."/>
            <person name="Baldrian P."/>
            <person name="Stursova M."/>
            <person name="Weitz H."/>
            <person name="Taylor A."/>
            <person name="Grigoriev I.V."/>
            <person name="Nagy L.G."/>
            <person name="Martin F."/>
            <person name="Kauserud H."/>
        </authorList>
    </citation>
    <scope>NUCLEOTIDE SEQUENCE</scope>
    <source>
        <strain evidence="5">CBHHK002</strain>
    </source>
</reference>
<accession>A0AAD7AJ47</accession>
<dbReference type="InterPro" id="IPR018247">
    <property type="entry name" value="EF_Hand_1_Ca_BS"/>
</dbReference>
<dbReference type="Gene3D" id="1.10.238.10">
    <property type="entry name" value="EF-hand"/>
    <property type="match status" value="1"/>
</dbReference>
<dbReference type="CDD" id="cd00052">
    <property type="entry name" value="EH"/>
    <property type="match status" value="1"/>
</dbReference>
<evidence type="ECO:0000256" key="2">
    <source>
        <dbReference type="SAM" id="MobiDB-lite"/>
    </source>
</evidence>
<feature type="region of interest" description="Disordered" evidence="2">
    <location>
        <begin position="182"/>
        <end position="204"/>
    </location>
</feature>
<feature type="domain" description="EF-hand" evidence="4">
    <location>
        <begin position="140"/>
        <end position="175"/>
    </location>
</feature>
<dbReference type="Proteomes" id="UP001218218">
    <property type="component" value="Unassembled WGS sequence"/>
</dbReference>
<dbReference type="InterPro" id="IPR011992">
    <property type="entry name" value="EF-hand-dom_pair"/>
</dbReference>
<dbReference type="GO" id="GO:0005737">
    <property type="term" value="C:cytoplasm"/>
    <property type="evidence" value="ECO:0007669"/>
    <property type="project" value="TreeGrafter"/>
</dbReference>
<dbReference type="GO" id="GO:0006897">
    <property type="term" value="P:endocytosis"/>
    <property type="evidence" value="ECO:0007669"/>
    <property type="project" value="TreeGrafter"/>
</dbReference>
<name>A0AAD7AJ47_9AGAR</name>
<comment type="caution">
    <text evidence="5">The sequence shown here is derived from an EMBL/GenBank/DDBJ whole genome shotgun (WGS) entry which is preliminary data.</text>
</comment>
<evidence type="ECO:0000259" key="4">
    <source>
        <dbReference type="PROSITE" id="PS50222"/>
    </source>
</evidence>
<dbReference type="PANTHER" id="PTHR11216">
    <property type="entry name" value="EH DOMAIN"/>
    <property type="match status" value="1"/>
</dbReference>
<dbReference type="SMART" id="SM00027">
    <property type="entry name" value="EH"/>
    <property type="match status" value="1"/>
</dbReference>
<feature type="domain" description="EH" evidence="3">
    <location>
        <begin position="107"/>
        <end position="196"/>
    </location>
</feature>
<dbReference type="PROSITE" id="PS50222">
    <property type="entry name" value="EF_HAND_2"/>
    <property type="match status" value="1"/>
</dbReference>
<dbReference type="GO" id="GO:0016197">
    <property type="term" value="P:endosomal transport"/>
    <property type="evidence" value="ECO:0007669"/>
    <property type="project" value="TreeGrafter"/>
</dbReference>
<evidence type="ECO:0000313" key="5">
    <source>
        <dbReference type="EMBL" id="KAJ7359906.1"/>
    </source>
</evidence>
<dbReference type="Pfam" id="PF12763">
    <property type="entry name" value="EH"/>
    <property type="match status" value="1"/>
</dbReference>
<dbReference type="PROSITE" id="PS00018">
    <property type="entry name" value="EF_HAND_1"/>
    <property type="match status" value="1"/>
</dbReference>
<dbReference type="InterPro" id="IPR002048">
    <property type="entry name" value="EF_hand_dom"/>
</dbReference>
<evidence type="ECO:0000256" key="1">
    <source>
        <dbReference type="ARBA" id="ARBA00022837"/>
    </source>
</evidence>
<dbReference type="PROSITE" id="PS50031">
    <property type="entry name" value="EH"/>
    <property type="match status" value="1"/>
</dbReference>
<feature type="compositionally biased region" description="Polar residues" evidence="2">
    <location>
        <begin position="184"/>
        <end position="204"/>
    </location>
</feature>